<organism evidence="4 5">
    <name type="scientific">Rahnella perminowiae</name>
    <dbReference type="NCBI Taxonomy" id="2816244"/>
    <lineage>
        <taxon>Bacteria</taxon>
        <taxon>Pseudomonadati</taxon>
        <taxon>Pseudomonadota</taxon>
        <taxon>Gammaproteobacteria</taxon>
        <taxon>Enterobacterales</taxon>
        <taxon>Yersiniaceae</taxon>
        <taxon>Rahnella</taxon>
    </lineage>
</organism>
<protein>
    <recommendedName>
        <fullName evidence="3">Tli3-like domain-containing protein</fullName>
    </recommendedName>
</protein>
<feature type="signal peptide" evidence="2">
    <location>
        <begin position="1"/>
        <end position="28"/>
    </location>
</feature>
<sequence>MKTLNKLACASATIFPCLLITACHIPTAADGFAMTTGGAGLTEQSGVVEYMIYNVPPQVVYRIDDHRFFTLENYKDCDHGGIVYYNDTKLGKKIYISGGSSSNDILTKNPTIAWQGKFIYAAGEKTIAAPILMMFCPSERMDCTAKLKYWSDDKKEIPLPVSFGFSGKNIDVAIFNDGYYIINKAVFSYKYKLYPTPSDEDGIRVDKLPEEIQTPSGTSRFSCNSSISSDDFSKTRKQKFDPNATEAPQNGQ</sequence>
<accession>A0ABS6L7D4</accession>
<dbReference type="EMBL" id="JAFMOU010000072">
    <property type="protein sequence ID" value="MBU9837773.1"/>
    <property type="molecule type" value="Genomic_DNA"/>
</dbReference>
<feature type="compositionally biased region" description="Basic and acidic residues" evidence="1">
    <location>
        <begin position="231"/>
        <end position="240"/>
    </location>
</feature>
<dbReference type="Proteomes" id="UP000699865">
    <property type="component" value="Unassembled WGS sequence"/>
</dbReference>
<feature type="region of interest" description="Disordered" evidence="1">
    <location>
        <begin position="209"/>
        <end position="252"/>
    </location>
</feature>
<proteinExistence type="predicted"/>
<evidence type="ECO:0000256" key="1">
    <source>
        <dbReference type="SAM" id="MobiDB-lite"/>
    </source>
</evidence>
<evidence type="ECO:0000313" key="5">
    <source>
        <dbReference type="Proteomes" id="UP000699865"/>
    </source>
</evidence>
<dbReference type="Pfam" id="PF24316">
    <property type="entry name" value="Tli3"/>
    <property type="match status" value="1"/>
</dbReference>
<evidence type="ECO:0000313" key="4">
    <source>
        <dbReference type="EMBL" id="MBU9837773.1"/>
    </source>
</evidence>
<evidence type="ECO:0000256" key="2">
    <source>
        <dbReference type="SAM" id="SignalP"/>
    </source>
</evidence>
<dbReference type="RefSeq" id="WP_217139338.1">
    <property type="nucleotide sequence ID" value="NZ_JAFMOU010000072.1"/>
</dbReference>
<keyword evidence="2" id="KW-0732">Signal</keyword>
<comment type="caution">
    <text evidence="4">The sequence shown here is derived from an EMBL/GenBank/DDBJ whole genome shotgun (WGS) entry which is preliminary data.</text>
</comment>
<reference evidence="4 5" key="1">
    <citation type="submission" date="2021-03" db="EMBL/GenBank/DDBJ databases">
        <title>Five novel Rahnella species.</title>
        <authorList>
            <person name="Brady C."/>
            <person name="Asselin J."/>
            <person name="Beer S."/>
            <person name="Bruberg M.B."/>
            <person name="Crampton B."/>
            <person name="Venter S."/>
            <person name="Arnold D."/>
            <person name="Denman S."/>
        </authorList>
    </citation>
    <scope>NUCLEOTIDE SEQUENCE [LARGE SCALE GENOMIC DNA]</scope>
    <source>
        <strain evidence="4 5">L72c</strain>
    </source>
</reference>
<dbReference type="InterPro" id="IPR057562">
    <property type="entry name" value="Tli3-like_dom"/>
</dbReference>
<gene>
    <name evidence="4" type="ORF">J1786_23585</name>
</gene>
<dbReference type="PROSITE" id="PS51257">
    <property type="entry name" value="PROKAR_LIPOPROTEIN"/>
    <property type="match status" value="1"/>
</dbReference>
<feature type="chain" id="PRO_5047293017" description="Tli3-like domain-containing protein" evidence="2">
    <location>
        <begin position="29"/>
        <end position="252"/>
    </location>
</feature>
<feature type="compositionally biased region" description="Low complexity" evidence="1">
    <location>
        <begin position="219"/>
        <end position="230"/>
    </location>
</feature>
<evidence type="ECO:0000259" key="3">
    <source>
        <dbReference type="Pfam" id="PF24316"/>
    </source>
</evidence>
<feature type="domain" description="Tli3-like" evidence="3">
    <location>
        <begin position="53"/>
        <end position="153"/>
    </location>
</feature>
<keyword evidence="5" id="KW-1185">Reference proteome</keyword>
<name>A0ABS6L7D4_9GAMM</name>